<gene>
    <name evidence="2" type="ORF">MCOR_19933</name>
</gene>
<name>A0A6J8BLN4_MYTCO</name>
<dbReference type="Proteomes" id="UP000507470">
    <property type="component" value="Unassembled WGS sequence"/>
</dbReference>
<feature type="region of interest" description="Disordered" evidence="1">
    <location>
        <begin position="197"/>
        <end position="243"/>
    </location>
</feature>
<reference evidence="2 3" key="1">
    <citation type="submission" date="2020-06" db="EMBL/GenBank/DDBJ databases">
        <authorList>
            <person name="Li R."/>
            <person name="Bekaert M."/>
        </authorList>
    </citation>
    <scope>NUCLEOTIDE SEQUENCE [LARGE SCALE GENOMIC DNA]</scope>
    <source>
        <strain evidence="3">wild</strain>
    </source>
</reference>
<evidence type="ECO:0000313" key="2">
    <source>
        <dbReference type="EMBL" id="CAC5384271.1"/>
    </source>
</evidence>
<evidence type="ECO:0000313" key="3">
    <source>
        <dbReference type="Proteomes" id="UP000507470"/>
    </source>
</evidence>
<feature type="region of interest" description="Disordered" evidence="1">
    <location>
        <begin position="41"/>
        <end position="60"/>
    </location>
</feature>
<organism evidence="2 3">
    <name type="scientific">Mytilus coruscus</name>
    <name type="common">Sea mussel</name>
    <dbReference type="NCBI Taxonomy" id="42192"/>
    <lineage>
        <taxon>Eukaryota</taxon>
        <taxon>Metazoa</taxon>
        <taxon>Spiralia</taxon>
        <taxon>Lophotrochozoa</taxon>
        <taxon>Mollusca</taxon>
        <taxon>Bivalvia</taxon>
        <taxon>Autobranchia</taxon>
        <taxon>Pteriomorphia</taxon>
        <taxon>Mytilida</taxon>
        <taxon>Mytiloidea</taxon>
        <taxon>Mytilidae</taxon>
        <taxon>Mytilinae</taxon>
        <taxon>Mytilus</taxon>
    </lineage>
</organism>
<dbReference type="OrthoDB" id="10063881at2759"/>
<dbReference type="AlphaFoldDB" id="A0A6J8BLN4"/>
<proteinExistence type="predicted"/>
<feature type="compositionally biased region" description="Low complexity" evidence="1">
    <location>
        <begin position="42"/>
        <end position="59"/>
    </location>
</feature>
<keyword evidence="3" id="KW-1185">Reference proteome</keyword>
<protein>
    <submittedName>
        <fullName evidence="2">Uncharacterized protein</fullName>
    </submittedName>
</protein>
<sequence length="338" mass="38472">MVEFIGTTLKTEEVKHVEVKPENIAQPTPSTSASVVQNINNSTSQSTAPPTLPTSSTNTKVESTVYTPRISTFFGEAGKGEAPSCPYDIWKYEVESLRRCKLAPHIIDMAKLETTYGISIQNDKLMEEFYSAKQQTEEDIVTCANRMDDLLYKSSQMKMIPEPDKNDKLCSMFWSGLRADLKKKHLRMAADIQTLKDDRQHNNWRARNNRGNSQQTKFQGHQSQRQFEQQNQRQFDNTYGNNPTQRASIPLDLDIIPPIISYSYSNHAFGTTNVLISNPLTRTVIFSPNSVICELQIVHIENIERYDDEQHQKDNTEVIEGITMCTDGLTQTQIQKGK</sequence>
<feature type="compositionally biased region" description="Polar residues" evidence="1">
    <location>
        <begin position="209"/>
        <end position="221"/>
    </location>
</feature>
<feature type="compositionally biased region" description="Low complexity" evidence="1">
    <location>
        <begin position="222"/>
        <end position="235"/>
    </location>
</feature>
<evidence type="ECO:0000256" key="1">
    <source>
        <dbReference type="SAM" id="MobiDB-lite"/>
    </source>
</evidence>
<accession>A0A6J8BLN4</accession>
<dbReference type="EMBL" id="CACVKT020003509">
    <property type="protein sequence ID" value="CAC5384271.1"/>
    <property type="molecule type" value="Genomic_DNA"/>
</dbReference>